<dbReference type="EMBL" id="JAAYYV010000099">
    <property type="protein sequence ID" value="NLF53514.1"/>
    <property type="molecule type" value="Genomic_DNA"/>
</dbReference>
<evidence type="ECO:0000313" key="2">
    <source>
        <dbReference type="EMBL" id="NLF53514.1"/>
    </source>
</evidence>
<comment type="caution">
    <text evidence="2">The sequence shown here is derived from an EMBL/GenBank/DDBJ whole genome shotgun (WGS) entry which is preliminary data.</text>
</comment>
<protein>
    <recommendedName>
        <fullName evidence="4">Sel1 repeat family protein</fullName>
    </recommendedName>
</protein>
<dbReference type="OrthoDB" id="5365194at2"/>
<name>A0A7X7LUL1_9RHOO</name>
<dbReference type="AlphaFoldDB" id="A0A7X7LUL1"/>
<evidence type="ECO:0000313" key="3">
    <source>
        <dbReference type="Proteomes" id="UP000536534"/>
    </source>
</evidence>
<dbReference type="InterPro" id="IPR011990">
    <property type="entry name" value="TPR-like_helical_dom_sf"/>
</dbReference>
<gene>
    <name evidence="2" type="ORF">GX576_03775</name>
</gene>
<evidence type="ECO:0008006" key="4">
    <source>
        <dbReference type="Google" id="ProtNLM"/>
    </source>
</evidence>
<dbReference type="SUPFAM" id="SSF81901">
    <property type="entry name" value="HCP-like"/>
    <property type="match status" value="1"/>
</dbReference>
<dbReference type="Proteomes" id="UP000536534">
    <property type="component" value="Unassembled WGS sequence"/>
</dbReference>
<proteinExistence type="predicted"/>
<feature type="signal peptide" evidence="1">
    <location>
        <begin position="1"/>
        <end position="23"/>
    </location>
</feature>
<dbReference type="Gene3D" id="1.25.40.10">
    <property type="entry name" value="Tetratricopeptide repeat domain"/>
    <property type="match status" value="1"/>
</dbReference>
<feature type="chain" id="PRO_5031334207" description="Sel1 repeat family protein" evidence="1">
    <location>
        <begin position="24"/>
        <end position="106"/>
    </location>
</feature>
<sequence>MTTRFLGIIAAATLFASAGPASALCQSAELDAAIDDHRYDEALTRVRQLADAGVPDCQRAAGLMLRYGERLYGSEIHADPVQARRYLEMAAKQGDAFAVRLLARRE</sequence>
<reference evidence="2 3" key="1">
    <citation type="journal article" date="2020" name="Biotechnol. Biofuels">
        <title>New insights from the biogas microbiome by comprehensive genome-resolved metagenomics of nearly 1600 species originating from multiple anaerobic digesters.</title>
        <authorList>
            <person name="Campanaro S."/>
            <person name="Treu L."/>
            <person name="Rodriguez-R L.M."/>
            <person name="Kovalovszki A."/>
            <person name="Ziels R.M."/>
            <person name="Maus I."/>
            <person name="Zhu X."/>
            <person name="Kougias P.G."/>
            <person name="Basile A."/>
            <person name="Luo G."/>
            <person name="Schluter A."/>
            <person name="Konstantinidis K.T."/>
            <person name="Angelidaki I."/>
        </authorList>
    </citation>
    <scope>NUCLEOTIDE SEQUENCE [LARGE SCALE GENOMIC DNA]</scope>
    <source>
        <strain evidence="2">AS06rmzACSIP_256</strain>
    </source>
</reference>
<evidence type="ECO:0000256" key="1">
    <source>
        <dbReference type="SAM" id="SignalP"/>
    </source>
</evidence>
<keyword evidence="1" id="KW-0732">Signal</keyword>
<dbReference type="RefSeq" id="WP_068809161.1">
    <property type="nucleotide sequence ID" value="NZ_MBFM01000005.1"/>
</dbReference>
<accession>A0A7X7LUL1</accession>
<organism evidence="2 3">
    <name type="scientific">Thauera phenolivorans</name>
    <dbReference type="NCBI Taxonomy" id="1792543"/>
    <lineage>
        <taxon>Bacteria</taxon>
        <taxon>Pseudomonadati</taxon>
        <taxon>Pseudomonadota</taxon>
        <taxon>Betaproteobacteria</taxon>
        <taxon>Rhodocyclales</taxon>
        <taxon>Zoogloeaceae</taxon>
        <taxon>Thauera</taxon>
    </lineage>
</organism>